<dbReference type="InterPro" id="IPR055344">
    <property type="entry name" value="SecD_SecF_C_bact"/>
</dbReference>
<evidence type="ECO:0000256" key="4">
    <source>
        <dbReference type="ARBA" id="ARBA00022519"/>
    </source>
</evidence>
<dbReference type="eggNOG" id="COG0342">
    <property type="taxonomic scope" value="Bacteria"/>
</dbReference>
<dbReference type="NCBIfam" id="TIGR01129">
    <property type="entry name" value="secD"/>
    <property type="match status" value="1"/>
</dbReference>
<dbReference type="PANTHER" id="PTHR30081:SF1">
    <property type="entry name" value="PROTEIN TRANSLOCASE SUBUNIT SECD"/>
    <property type="match status" value="1"/>
</dbReference>
<dbReference type="InterPro" id="IPR022813">
    <property type="entry name" value="SecD/SecF_arch_bac"/>
</dbReference>
<evidence type="ECO:0000259" key="12">
    <source>
        <dbReference type="Pfam" id="PF21760"/>
    </source>
</evidence>
<dbReference type="NCBIfam" id="TIGR00916">
    <property type="entry name" value="2A0604s01"/>
    <property type="match status" value="1"/>
</dbReference>
<evidence type="ECO:0000256" key="9">
    <source>
        <dbReference type="ARBA" id="ARBA00023136"/>
    </source>
</evidence>
<keyword evidence="8 10" id="KW-0811">Translocation</keyword>
<evidence type="ECO:0000313" key="14">
    <source>
        <dbReference type="EMBL" id="EEQ64210.1"/>
    </source>
</evidence>
<gene>
    <name evidence="10 14" type="primary">secD</name>
    <name evidence="14" type="ORF">HPMG_01667</name>
</gene>
<evidence type="ECO:0000256" key="3">
    <source>
        <dbReference type="ARBA" id="ARBA00022475"/>
    </source>
</evidence>
<comment type="subcellular location">
    <subcellularLocation>
        <location evidence="1 10">Cell membrane</location>
        <topology evidence="1 10">Multi-pass membrane protein</topology>
    </subcellularLocation>
</comment>
<keyword evidence="7 10" id="KW-1133">Transmembrane helix</keyword>
<dbReference type="PANTHER" id="PTHR30081">
    <property type="entry name" value="PROTEIN-EXPORT MEMBRANE PROTEIN SEC"/>
    <property type="match status" value="1"/>
</dbReference>
<name>C5F1Q6_9HELI</name>
<keyword evidence="3 10" id="KW-1003">Cell membrane</keyword>
<protein>
    <recommendedName>
        <fullName evidence="10">Protein translocase subunit SecD</fullName>
    </recommendedName>
</protein>
<dbReference type="GO" id="GO:0015450">
    <property type="term" value="F:protein-transporting ATPase activity"/>
    <property type="evidence" value="ECO:0007669"/>
    <property type="project" value="InterPro"/>
</dbReference>
<keyword evidence="15" id="KW-1185">Reference proteome</keyword>
<keyword evidence="4" id="KW-0997">Cell inner membrane</keyword>
<organism evidence="14 15">
    <name type="scientific">Helicobacter pullorum MIT 98-5489</name>
    <dbReference type="NCBI Taxonomy" id="537972"/>
    <lineage>
        <taxon>Bacteria</taxon>
        <taxon>Pseudomonadati</taxon>
        <taxon>Campylobacterota</taxon>
        <taxon>Epsilonproteobacteria</taxon>
        <taxon>Campylobacterales</taxon>
        <taxon>Helicobacteraceae</taxon>
        <taxon>Helicobacter</taxon>
    </lineage>
</organism>
<evidence type="ECO:0000256" key="5">
    <source>
        <dbReference type="ARBA" id="ARBA00022692"/>
    </source>
</evidence>
<evidence type="ECO:0000313" key="15">
    <source>
        <dbReference type="Proteomes" id="UP000003953"/>
    </source>
</evidence>
<dbReference type="InterPro" id="IPR001036">
    <property type="entry name" value="Acrflvin-R"/>
</dbReference>
<evidence type="ECO:0000256" key="6">
    <source>
        <dbReference type="ARBA" id="ARBA00022927"/>
    </source>
</evidence>
<comment type="subunit">
    <text evidence="10">Forms a complex with SecF. Part of the essential Sec protein translocation apparatus which comprises SecA, SecYEG and auxiliary proteins SecDF. Other proteins may also be involved.</text>
</comment>
<feature type="domain" description="Protein export membrane protein SecD/SecF C-terminal" evidence="11">
    <location>
        <begin position="337"/>
        <end position="506"/>
    </location>
</feature>
<dbReference type="Pfam" id="PF22599">
    <property type="entry name" value="SecDF_P1_head"/>
    <property type="match status" value="1"/>
</dbReference>
<keyword evidence="2 10" id="KW-0813">Transport</keyword>
<evidence type="ECO:0000256" key="7">
    <source>
        <dbReference type="ARBA" id="ARBA00022989"/>
    </source>
</evidence>
<dbReference type="EMBL" id="DS990445">
    <property type="protein sequence ID" value="EEQ64210.1"/>
    <property type="molecule type" value="Genomic_DNA"/>
</dbReference>
<dbReference type="InterPro" id="IPR048634">
    <property type="entry name" value="SecD_SecF_C"/>
</dbReference>
<dbReference type="RefSeq" id="WP_005022942.1">
    <property type="nucleotide sequence ID" value="NZ_DS990445.1"/>
</dbReference>
<feature type="domain" description="SecDF P1 head subdomain" evidence="13">
    <location>
        <begin position="226"/>
        <end position="332"/>
    </location>
</feature>
<feature type="transmembrane region" description="Helical" evidence="10">
    <location>
        <begin position="458"/>
        <end position="475"/>
    </location>
</feature>
<dbReference type="Proteomes" id="UP000003953">
    <property type="component" value="Unassembled WGS sequence"/>
</dbReference>
<evidence type="ECO:0000259" key="13">
    <source>
        <dbReference type="Pfam" id="PF22599"/>
    </source>
</evidence>
<dbReference type="Pfam" id="PF02355">
    <property type="entry name" value="SecD_SecF_C"/>
    <property type="match status" value="1"/>
</dbReference>
<dbReference type="HOGENOM" id="CLU_007894_4_3_7"/>
<dbReference type="GO" id="GO:0005886">
    <property type="term" value="C:plasma membrane"/>
    <property type="evidence" value="ECO:0007669"/>
    <property type="project" value="UniProtKB-SubCell"/>
</dbReference>
<dbReference type="Gene3D" id="3.30.70.3400">
    <property type="match status" value="1"/>
</dbReference>
<dbReference type="GO" id="GO:0006605">
    <property type="term" value="P:protein targeting"/>
    <property type="evidence" value="ECO:0007669"/>
    <property type="project" value="UniProtKB-UniRule"/>
</dbReference>
<evidence type="ECO:0000256" key="2">
    <source>
        <dbReference type="ARBA" id="ARBA00022448"/>
    </source>
</evidence>
<dbReference type="InterPro" id="IPR054384">
    <property type="entry name" value="SecDF_P1_head"/>
</dbReference>
<dbReference type="InterPro" id="IPR005791">
    <property type="entry name" value="SecD"/>
</dbReference>
<evidence type="ECO:0000259" key="11">
    <source>
        <dbReference type="Pfam" id="PF02355"/>
    </source>
</evidence>
<feature type="transmembrane region" description="Helical" evidence="10">
    <location>
        <begin position="382"/>
        <end position="400"/>
    </location>
</feature>
<comment type="function">
    <text evidence="10">Part of the Sec protein translocase complex. Interacts with the SecYEG preprotein conducting channel. SecDF uses the proton motive force (PMF) to complete protein translocation after the ATP-dependent function of SecA.</text>
</comment>
<dbReference type="InterPro" id="IPR048631">
    <property type="entry name" value="SecD_1st"/>
</dbReference>
<dbReference type="FunFam" id="1.20.1640.10:FF:000004">
    <property type="entry name" value="Protein translocase subunit SecD"/>
    <property type="match status" value="1"/>
</dbReference>
<keyword evidence="6 10" id="KW-0653">Protein transport</keyword>
<keyword evidence="5 10" id="KW-0812">Transmembrane</keyword>
<dbReference type="SUPFAM" id="SSF82866">
    <property type="entry name" value="Multidrug efflux transporter AcrB transmembrane domain"/>
    <property type="match status" value="1"/>
</dbReference>
<evidence type="ECO:0000256" key="10">
    <source>
        <dbReference type="HAMAP-Rule" id="MF_01463"/>
    </source>
</evidence>
<dbReference type="Gene3D" id="1.20.1640.10">
    <property type="entry name" value="Multidrug efflux transporter AcrB transmembrane domain"/>
    <property type="match status" value="1"/>
</dbReference>
<evidence type="ECO:0000256" key="8">
    <source>
        <dbReference type="ARBA" id="ARBA00023010"/>
    </source>
</evidence>
<sequence length="525" mass="56484">MKKSFNSKLFFFIIAALFGIALSIPSIFQTQGPKITLGLDLQGGLNLLLGVKTEEAIKTRYSSLASGINFYALEEQILLDGLSAQEDSVSFELLDSNEKTKIDNYLKEIQGLNVSENNLKYTITFTEVEIINIENYAIEQAIGNIRNRLDQFGLSEPSVTKQGEDSILVQLPGIKTQEEEQRALELISKGGHLQMMAVDEARNARVNTMTPLEAESYGDVILPFVNNPNQKILLKAIPILDGAMLTDARAAYDQNGQPIINFTLNAQGGKIFGDFSGKNVGNRMAVVLDGKVYSAPVIRERIGGGSGQISGGFSVQEASDIAIALRSGALPAPITLLEKRSVGPSLGADSIKASMIALISGAVLVIAFMIFYYGIAGIIANLAMVVNILLVIAVMALFSATLTLPGMAGIILTVGMAVDANVIINERIREGFRAGENFIKSMENGYANASRAIFDSNLTSLIAAVLLYMCGTGAIKGFAITMSIGIVASVITAIVGTHGIFRMLQNRIIKSGNYALWFGYKERKV</sequence>
<keyword evidence="9 10" id="KW-0472">Membrane</keyword>
<comment type="caution">
    <text evidence="10">Lacks conserved residue(s) required for the propagation of feature annotation.</text>
</comment>
<dbReference type="HAMAP" id="MF_01463_B">
    <property type="entry name" value="SecD_B"/>
    <property type="match status" value="1"/>
</dbReference>
<feature type="domain" description="Protein translocase subunit SecDF P1" evidence="12">
    <location>
        <begin position="138"/>
        <end position="200"/>
    </location>
</feature>
<feature type="transmembrane region" description="Helical" evidence="10">
    <location>
        <begin position="355"/>
        <end position="375"/>
    </location>
</feature>
<reference evidence="15" key="1">
    <citation type="journal article" date="2014" name="Genome Announc.">
        <title>Draft genome sequences of six enterohepatic helicobacter species isolated from humans and one from rhesus macaques.</title>
        <authorList>
            <person name="Shen Z."/>
            <person name="Sheh A."/>
            <person name="Young S.K."/>
            <person name="Abouelliel A."/>
            <person name="Ward D.V."/>
            <person name="Earl A.M."/>
            <person name="Fox J.G."/>
        </authorList>
    </citation>
    <scope>NUCLEOTIDE SEQUENCE [LARGE SCALE GENOMIC DNA]</scope>
    <source>
        <strain evidence="15">MIT 98-5489</strain>
    </source>
</reference>
<comment type="similarity">
    <text evidence="10">Belongs to the SecD/SecF family. SecD subfamily.</text>
</comment>
<dbReference type="GO" id="GO:0065002">
    <property type="term" value="P:intracellular protein transmembrane transport"/>
    <property type="evidence" value="ECO:0007669"/>
    <property type="project" value="UniProtKB-UniRule"/>
</dbReference>
<accession>C5F1Q6</accession>
<evidence type="ECO:0000256" key="1">
    <source>
        <dbReference type="ARBA" id="ARBA00004651"/>
    </source>
</evidence>
<dbReference type="PRINTS" id="PR00702">
    <property type="entry name" value="ACRIFLAVINRP"/>
</dbReference>
<dbReference type="AlphaFoldDB" id="C5F1Q6"/>
<dbReference type="FunFam" id="3.30.1360.200:FF:000002">
    <property type="entry name" value="Preprotein translocase subunit SecD"/>
    <property type="match status" value="1"/>
</dbReference>
<dbReference type="GO" id="GO:0043952">
    <property type="term" value="P:protein transport by the Sec complex"/>
    <property type="evidence" value="ECO:0007669"/>
    <property type="project" value="UniProtKB-UniRule"/>
</dbReference>
<dbReference type="Pfam" id="PF21760">
    <property type="entry name" value="SecD_1st"/>
    <property type="match status" value="1"/>
</dbReference>
<feature type="transmembrane region" description="Helical" evidence="10">
    <location>
        <begin position="406"/>
        <end position="424"/>
    </location>
</feature>
<feature type="transmembrane region" description="Helical" evidence="10">
    <location>
        <begin position="481"/>
        <end position="501"/>
    </location>
</feature>
<dbReference type="Gene3D" id="3.30.1360.200">
    <property type="match status" value="1"/>
</dbReference>
<proteinExistence type="inferred from homology"/>